<dbReference type="EC" id="1.1.1.35" evidence="6"/>
<dbReference type="PANTHER" id="PTHR48075:SF5">
    <property type="entry name" value="3-HYDROXYBUTYRYL-COA DEHYDROGENASE"/>
    <property type="match status" value="1"/>
</dbReference>
<name>A0A974WE42_9BACT</name>
<evidence type="ECO:0000256" key="2">
    <source>
        <dbReference type="PIRSR" id="PIRSR000105-1"/>
    </source>
</evidence>
<feature type="binding site" evidence="3">
    <location>
        <position position="274"/>
    </location>
    <ligand>
        <name>NAD(+)</name>
        <dbReference type="ChEBI" id="CHEBI:57540"/>
    </ligand>
</feature>
<dbReference type="KEGG" id="fuv:JR347_10575"/>
<evidence type="ECO:0000313" key="6">
    <source>
        <dbReference type="EMBL" id="QSE96060.1"/>
    </source>
</evidence>
<dbReference type="SUPFAM" id="SSF48179">
    <property type="entry name" value="6-phosphogluconate dehydrogenase C-terminal domain-like"/>
    <property type="match status" value="1"/>
</dbReference>
<dbReference type="InterPro" id="IPR013328">
    <property type="entry name" value="6PGD_dom2"/>
</dbReference>
<dbReference type="AlphaFoldDB" id="A0A974WE42"/>
<gene>
    <name evidence="6" type="ORF">JR347_10575</name>
</gene>
<dbReference type="InterPro" id="IPR022694">
    <property type="entry name" value="3-OHacyl-CoA_DH"/>
</dbReference>
<proteinExistence type="predicted"/>
<keyword evidence="1 6" id="KW-0560">Oxidoreductase</keyword>
<dbReference type="InterPro" id="IPR006108">
    <property type="entry name" value="3HC_DH_C"/>
</dbReference>
<organism evidence="6 7">
    <name type="scientific">Fulvivirga lutea</name>
    <dbReference type="NCBI Taxonomy" id="2810512"/>
    <lineage>
        <taxon>Bacteria</taxon>
        <taxon>Pseudomonadati</taxon>
        <taxon>Bacteroidota</taxon>
        <taxon>Cytophagia</taxon>
        <taxon>Cytophagales</taxon>
        <taxon>Fulvivirgaceae</taxon>
        <taxon>Fulvivirga</taxon>
    </lineage>
</organism>
<dbReference type="Proteomes" id="UP000662783">
    <property type="component" value="Chromosome"/>
</dbReference>
<dbReference type="Gene3D" id="1.10.1040.10">
    <property type="entry name" value="N-(1-d-carboxylethyl)-l-norvaline Dehydrogenase, domain 2"/>
    <property type="match status" value="1"/>
</dbReference>
<dbReference type="GO" id="GO:0003857">
    <property type="term" value="F:(3S)-3-hydroxyacyl-CoA dehydrogenase (NAD+) activity"/>
    <property type="evidence" value="ECO:0007669"/>
    <property type="project" value="UniProtKB-EC"/>
</dbReference>
<accession>A0A974WE42</accession>
<feature type="binding site" evidence="3">
    <location>
        <position position="117"/>
    </location>
    <ligand>
        <name>NAD(+)</name>
        <dbReference type="ChEBI" id="CHEBI:57540"/>
    </ligand>
</feature>
<feature type="binding site" evidence="3">
    <location>
        <position position="95"/>
    </location>
    <ligand>
        <name>NAD(+)</name>
        <dbReference type="ChEBI" id="CHEBI:57540"/>
    </ligand>
</feature>
<dbReference type="InterPro" id="IPR008927">
    <property type="entry name" value="6-PGluconate_DH-like_C_sf"/>
</dbReference>
<dbReference type="Pfam" id="PF00725">
    <property type="entry name" value="3HCDH"/>
    <property type="match status" value="1"/>
</dbReference>
<dbReference type="Gene3D" id="3.40.50.720">
    <property type="entry name" value="NAD(P)-binding Rossmann-like Domain"/>
    <property type="match status" value="1"/>
</dbReference>
<feature type="binding site" evidence="3">
    <location>
        <begin position="8"/>
        <end position="13"/>
    </location>
    <ligand>
        <name>NAD(+)</name>
        <dbReference type="ChEBI" id="CHEBI:57540"/>
    </ligand>
</feature>
<evidence type="ECO:0000313" key="7">
    <source>
        <dbReference type="Proteomes" id="UP000662783"/>
    </source>
</evidence>
<sequence length="294" mass="32770">MTKIMIAGGGTLGSQIAWQTAISGFKVIVYDKNESGLEDCKKFHQRYARIYMDKGSDESQIKRAIENLSFTTDIQQASEYVYLVSESVPENPKIKAAFYQELSKHIDDSAIITTNSSTLLPSDFVEFVSKPERFLAMHFANYIWQNNIAEIMGHKSTDASATEKTIQFAKDIGMVPVQLNKEQNGYILNSILVPFVSSAMALVANGVATHEDVDKTMLVSGFASGPFQILDVVGLETAYNIEHHWGTLLNDKQKLANAAYVKEHYLDKGKLGIKTGEGFYKYPNPKFKDPGFLK</sequence>
<feature type="binding site" evidence="3">
    <location>
        <position position="141"/>
    </location>
    <ligand>
        <name>NAD(+)</name>
        <dbReference type="ChEBI" id="CHEBI:57540"/>
    </ligand>
</feature>
<dbReference type="EMBL" id="CP070608">
    <property type="protein sequence ID" value="QSE96060.1"/>
    <property type="molecule type" value="Genomic_DNA"/>
</dbReference>
<reference evidence="6" key="1">
    <citation type="submission" date="2021-02" db="EMBL/GenBank/DDBJ databases">
        <title>Fulvivirga sp. S481 isolated from sea water.</title>
        <authorList>
            <person name="Bae S.S."/>
            <person name="Baek K."/>
        </authorList>
    </citation>
    <scope>NUCLEOTIDE SEQUENCE</scope>
    <source>
        <strain evidence="6">S481</strain>
    </source>
</reference>
<feature type="domain" description="3-hydroxyacyl-CoA dehydrogenase NAD binding" evidence="5">
    <location>
        <begin position="3"/>
        <end position="181"/>
    </location>
</feature>
<dbReference type="GO" id="GO:0006631">
    <property type="term" value="P:fatty acid metabolic process"/>
    <property type="evidence" value="ECO:0007669"/>
    <property type="project" value="InterPro"/>
</dbReference>
<dbReference type="InterPro" id="IPR036291">
    <property type="entry name" value="NAD(P)-bd_dom_sf"/>
</dbReference>
<dbReference type="Pfam" id="PF02737">
    <property type="entry name" value="3HCDH_N"/>
    <property type="match status" value="1"/>
</dbReference>
<evidence type="ECO:0000256" key="1">
    <source>
        <dbReference type="ARBA" id="ARBA00023002"/>
    </source>
</evidence>
<keyword evidence="3" id="KW-0520">NAD</keyword>
<protein>
    <submittedName>
        <fullName evidence="6">3-hydroxyacyl-CoA dehydrogenase</fullName>
        <ecNumber evidence="6">1.1.1.35</ecNumber>
    </submittedName>
</protein>
<dbReference type="PIRSF" id="PIRSF000105">
    <property type="entry name" value="HCDH"/>
    <property type="match status" value="1"/>
</dbReference>
<evidence type="ECO:0000256" key="3">
    <source>
        <dbReference type="PIRSR" id="PIRSR000105-2"/>
    </source>
</evidence>
<dbReference type="GO" id="GO:0070403">
    <property type="term" value="F:NAD+ binding"/>
    <property type="evidence" value="ECO:0007669"/>
    <property type="project" value="InterPro"/>
</dbReference>
<feature type="binding site" evidence="3">
    <location>
        <position position="90"/>
    </location>
    <ligand>
        <name>NAD(+)</name>
        <dbReference type="ChEBI" id="CHEBI:57540"/>
    </ligand>
</feature>
<evidence type="ECO:0000259" key="5">
    <source>
        <dbReference type="Pfam" id="PF02737"/>
    </source>
</evidence>
<keyword evidence="7" id="KW-1185">Reference proteome</keyword>
<dbReference type="SUPFAM" id="SSF51735">
    <property type="entry name" value="NAD(P)-binding Rossmann-fold domains"/>
    <property type="match status" value="1"/>
</dbReference>
<dbReference type="NCBIfam" id="NF006143">
    <property type="entry name" value="PRK08293.1"/>
    <property type="match status" value="1"/>
</dbReference>
<dbReference type="PANTHER" id="PTHR48075">
    <property type="entry name" value="3-HYDROXYACYL-COA DEHYDROGENASE FAMILY PROTEIN"/>
    <property type="match status" value="1"/>
</dbReference>
<dbReference type="RefSeq" id="WP_205720573.1">
    <property type="nucleotide sequence ID" value="NZ_CP070608.1"/>
</dbReference>
<dbReference type="InterPro" id="IPR006176">
    <property type="entry name" value="3-OHacyl-CoA_DH_NAD-bd"/>
</dbReference>
<feature type="domain" description="3-hydroxyacyl-CoA dehydrogenase C-terminal" evidence="4">
    <location>
        <begin position="185"/>
        <end position="282"/>
    </location>
</feature>
<evidence type="ECO:0000259" key="4">
    <source>
        <dbReference type="Pfam" id="PF00725"/>
    </source>
</evidence>
<feature type="binding site" evidence="3">
    <location>
        <position position="31"/>
    </location>
    <ligand>
        <name>NAD(+)</name>
        <dbReference type="ChEBI" id="CHEBI:57540"/>
    </ligand>
</feature>
<feature type="site" description="Important for catalytic activity" evidence="2">
    <location>
        <position position="138"/>
    </location>
</feature>